<dbReference type="Pfam" id="PF02771">
    <property type="entry name" value="Acyl-CoA_dh_N"/>
    <property type="match status" value="1"/>
</dbReference>
<feature type="domain" description="Acyl-CoA dehydrogenase/oxidase N-terminal" evidence="8">
    <location>
        <begin position="9"/>
        <end position="120"/>
    </location>
</feature>
<sequence>MDFSRVVLSPEDQDFFDRTREFIAKHVTDEVRRRDRETGENFSEQVHLALGDEGYLTSDYQLESEGGFNPVRRRIFHLEIGRAHTPWFHWGTTAVVARLVKQFGAAELADAILPGVLSGEIRLCLGYTEPEGGSDVATCKTRAVRDGSGWVINGSKMFTSNAQNAKYVFLLTNTDPQGRKHKNLTMFLVPLDSPGIEIQGIRTVDGDRTNIVYYSDVRVDDLYRIGEVNGGWTVMRFALDAEHGITDAEDHGLQNISMLSEHGHLMAEAADGVAAVLATPDATGRRPIDDDATKYRLGRSMARIEAAMSTPGMYGRVALIQTMREVSQELMDLLGTASALPTDATGSADFADNGAIEFIFRHGVPAGIYGGTMEVFRNMIAQHELGLGRPSYGR</sequence>
<dbReference type="OrthoDB" id="3452288at2"/>
<evidence type="ECO:0000259" key="7">
    <source>
        <dbReference type="Pfam" id="PF02770"/>
    </source>
</evidence>
<keyword evidence="5" id="KW-0560">Oxidoreductase</keyword>
<dbReference type="Proteomes" id="UP000091914">
    <property type="component" value="Unassembled WGS sequence"/>
</dbReference>
<gene>
    <name evidence="9" type="ORF">A5760_18890</name>
</gene>
<comment type="caution">
    <text evidence="9">The sequence shown here is derived from an EMBL/GenBank/DDBJ whole genome shotgun (WGS) entry which is preliminary data.</text>
</comment>
<dbReference type="EMBL" id="LZSX01000085">
    <property type="protein sequence ID" value="OBB80731.1"/>
    <property type="molecule type" value="Genomic_DNA"/>
</dbReference>
<dbReference type="PANTHER" id="PTHR43292:SF4">
    <property type="entry name" value="ACYL-COA DEHYDROGENASE FADE34"/>
    <property type="match status" value="1"/>
</dbReference>
<dbReference type="Gene3D" id="2.40.110.10">
    <property type="entry name" value="Butyryl-CoA Dehydrogenase, subunit A, domain 2"/>
    <property type="match status" value="1"/>
</dbReference>
<evidence type="ECO:0000313" key="9">
    <source>
        <dbReference type="EMBL" id="OBB80731.1"/>
    </source>
</evidence>
<comment type="catalytic activity">
    <reaction evidence="6">
        <text>a 2,3-saturated acyl-CoA + A = a 2,3-dehydroacyl-CoA + AH2</text>
        <dbReference type="Rhea" id="RHEA:48608"/>
        <dbReference type="ChEBI" id="CHEBI:13193"/>
        <dbReference type="ChEBI" id="CHEBI:17499"/>
        <dbReference type="ChEBI" id="CHEBI:60015"/>
        <dbReference type="ChEBI" id="CHEBI:65111"/>
    </reaction>
</comment>
<dbReference type="InterPro" id="IPR052161">
    <property type="entry name" value="Mycobact_Acyl-CoA_DH"/>
</dbReference>
<evidence type="ECO:0000256" key="3">
    <source>
        <dbReference type="ARBA" id="ARBA00022630"/>
    </source>
</evidence>
<dbReference type="PANTHER" id="PTHR43292">
    <property type="entry name" value="ACYL-COA DEHYDROGENASE"/>
    <property type="match status" value="1"/>
</dbReference>
<evidence type="ECO:0000256" key="5">
    <source>
        <dbReference type="ARBA" id="ARBA00023002"/>
    </source>
</evidence>
<dbReference type="AlphaFoldDB" id="A0A1A0VC20"/>
<dbReference type="InterPro" id="IPR006091">
    <property type="entry name" value="Acyl-CoA_Oxase/DH_mid-dom"/>
</dbReference>
<keyword evidence="3" id="KW-0285">Flavoprotein</keyword>
<evidence type="ECO:0000256" key="2">
    <source>
        <dbReference type="ARBA" id="ARBA00009347"/>
    </source>
</evidence>
<dbReference type="SUPFAM" id="SSF47203">
    <property type="entry name" value="Acyl-CoA dehydrogenase C-terminal domain-like"/>
    <property type="match status" value="1"/>
</dbReference>
<dbReference type="GO" id="GO:0050660">
    <property type="term" value="F:flavin adenine dinucleotide binding"/>
    <property type="evidence" value="ECO:0007669"/>
    <property type="project" value="InterPro"/>
</dbReference>
<name>A0A1A0VC20_9MYCO</name>
<evidence type="ECO:0000259" key="8">
    <source>
        <dbReference type="Pfam" id="PF02771"/>
    </source>
</evidence>
<dbReference type="RefSeq" id="WP_064884233.1">
    <property type="nucleotide sequence ID" value="NZ_LZSX01000085.1"/>
</dbReference>
<reference evidence="9 10" key="1">
    <citation type="submission" date="2016-06" db="EMBL/GenBank/DDBJ databases">
        <authorList>
            <person name="Kjaerup R.B."/>
            <person name="Dalgaard T.S."/>
            <person name="Juul-Madsen H.R."/>
        </authorList>
    </citation>
    <scope>NUCLEOTIDE SEQUENCE [LARGE SCALE GENOMIC DNA]</scope>
    <source>
        <strain evidence="9 10">852002-51834_SCH5396731</strain>
    </source>
</reference>
<dbReference type="InterPro" id="IPR036250">
    <property type="entry name" value="AcylCo_DH-like_C"/>
</dbReference>
<proteinExistence type="inferred from homology"/>
<dbReference type="InterPro" id="IPR046373">
    <property type="entry name" value="Acyl-CoA_Oxase/DH_mid-dom_sf"/>
</dbReference>
<dbReference type="InterPro" id="IPR013786">
    <property type="entry name" value="AcylCoA_DH/ox_N"/>
</dbReference>
<comment type="similarity">
    <text evidence="2">Belongs to the acyl-CoA dehydrogenase family.</text>
</comment>
<evidence type="ECO:0000256" key="4">
    <source>
        <dbReference type="ARBA" id="ARBA00022827"/>
    </source>
</evidence>
<dbReference type="Gene3D" id="1.10.540.10">
    <property type="entry name" value="Acyl-CoA dehydrogenase/oxidase, N-terminal domain"/>
    <property type="match status" value="1"/>
</dbReference>
<dbReference type="SUPFAM" id="SSF56645">
    <property type="entry name" value="Acyl-CoA dehydrogenase NM domain-like"/>
    <property type="match status" value="1"/>
</dbReference>
<feature type="domain" description="Acyl-CoA oxidase/dehydrogenase middle" evidence="7">
    <location>
        <begin position="124"/>
        <end position="210"/>
    </location>
</feature>
<accession>A0A1A0VC20</accession>
<evidence type="ECO:0000256" key="6">
    <source>
        <dbReference type="ARBA" id="ARBA00052546"/>
    </source>
</evidence>
<protein>
    <submittedName>
        <fullName evidence="9">Acyl-CoA dehydrogenase</fullName>
    </submittedName>
</protein>
<keyword evidence="4" id="KW-0274">FAD</keyword>
<evidence type="ECO:0000256" key="1">
    <source>
        <dbReference type="ARBA" id="ARBA00001974"/>
    </source>
</evidence>
<dbReference type="GO" id="GO:0016627">
    <property type="term" value="F:oxidoreductase activity, acting on the CH-CH group of donors"/>
    <property type="evidence" value="ECO:0007669"/>
    <property type="project" value="InterPro"/>
</dbReference>
<dbReference type="GO" id="GO:0005886">
    <property type="term" value="C:plasma membrane"/>
    <property type="evidence" value="ECO:0007669"/>
    <property type="project" value="TreeGrafter"/>
</dbReference>
<dbReference type="InterPro" id="IPR009100">
    <property type="entry name" value="AcylCoA_DH/oxidase_NM_dom_sf"/>
</dbReference>
<comment type="cofactor">
    <cofactor evidence="1">
        <name>FAD</name>
        <dbReference type="ChEBI" id="CHEBI:57692"/>
    </cofactor>
</comment>
<dbReference type="Gene3D" id="1.20.140.10">
    <property type="entry name" value="Butyryl-CoA Dehydrogenase, subunit A, domain 3"/>
    <property type="match status" value="1"/>
</dbReference>
<evidence type="ECO:0000313" key="10">
    <source>
        <dbReference type="Proteomes" id="UP000091914"/>
    </source>
</evidence>
<dbReference type="InterPro" id="IPR037069">
    <property type="entry name" value="AcylCoA_DH/ox_N_sf"/>
</dbReference>
<dbReference type="Pfam" id="PF02770">
    <property type="entry name" value="Acyl-CoA_dh_M"/>
    <property type="match status" value="1"/>
</dbReference>
<dbReference type="FunFam" id="2.40.110.10:FF:000002">
    <property type="entry name" value="Acyl-CoA dehydrogenase fadE12"/>
    <property type="match status" value="1"/>
</dbReference>
<organism evidence="9 10">
    <name type="scientific">Mycobacterium colombiense</name>
    <dbReference type="NCBI Taxonomy" id="339268"/>
    <lineage>
        <taxon>Bacteria</taxon>
        <taxon>Bacillati</taxon>
        <taxon>Actinomycetota</taxon>
        <taxon>Actinomycetes</taxon>
        <taxon>Mycobacteriales</taxon>
        <taxon>Mycobacteriaceae</taxon>
        <taxon>Mycobacterium</taxon>
        <taxon>Mycobacterium avium complex (MAC)</taxon>
    </lineage>
</organism>